<dbReference type="Proteomes" id="UP000747399">
    <property type="component" value="Unassembled WGS sequence"/>
</dbReference>
<feature type="compositionally biased region" description="Basic and acidic residues" evidence="4">
    <location>
        <begin position="423"/>
        <end position="460"/>
    </location>
</feature>
<dbReference type="SUPFAM" id="SSF57850">
    <property type="entry name" value="RING/U-box"/>
    <property type="match status" value="1"/>
</dbReference>
<evidence type="ECO:0000313" key="7">
    <source>
        <dbReference type="Proteomes" id="UP000747399"/>
    </source>
</evidence>
<feature type="repeat" description="ANK" evidence="3">
    <location>
        <begin position="220"/>
        <end position="252"/>
    </location>
</feature>
<dbReference type="AlphaFoldDB" id="A0A8J4BE46"/>
<evidence type="ECO:0000256" key="4">
    <source>
        <dbReference type="SAM" id="MobiDB-lite"/>
    </source>
</evidence>
<feature type="repeat" description="ANK" evidence="3">
    <location>
        <begin position="101"/>
        <end position="133"/>
    </location>
</feature>
<proteinExistence type="predicted"/>
<feature type="domain" description="U-box" evidence="5">
    <location>
        <begin position="467"/>
        <end position="539"/>
    </location>
</feature>
<keyword evidence="1" id="KW-0677">Repeat</keyword>
<dbReference type="UniPathway" id="UPA00143"/>
<dbReference type="PANTHER" id="PTHR24123:SF33">
    <property type="entry name" value="PROTEIN HOS4"/>
    <property type="match status" value="1"/>
</dbReference>
<dbReference type="Gene3D" id="3.30.40.10">
    <property type="entry name" value="Zinc/RING finger domain, C3HC4 (zinc finger)"/>
    <property type="match status" value="1"/>
</dbReference>
<feature type="region of interest" description="Disordered" evidence="4">
    <location>
        <begin position="379"/>
        <end position="464"/>
    </location>
</feature>
<dbReference type="SMART" id="SM00504">
    <property type="entry name" value="Ubox"/>
    <property type="match status" value="1"/>
</dbReference>
<feature type="compositionally biased region" description="Gly residues" evidence="4">
    <location>
        <begin position="384"/>
        <end position="404"/>
    </location>
</feature>
<dbReference type="Pfam" id="PF04564">
    <property type="entry name" value="U-box"/>
    <property type="match status" value="1"/>
</dbReference>
<dbReference type="InterPro" id="IPR051165">
    <property type="entry name" value="Multifunctional_ANK_Repeat"/>
</dbReference>
<evidence type="ECO:0000256" key="1">
    <source>
        <dbReference type="ARBA" id="ARBA00022737"/>
    </source>
</evidence>
<protein>
    <recommendedName>
        <fullName evidence="5">U-box domain-containing protein</fullName>
    </recommendedName>
</protein>
<dbReference type="Gene3D" id="1.25.40.20">
    <property type="entry name" value="Ankyrin repeat-containing domain"/>
    <property type="match status" value="2"/>
</dbReference>
<dbReference type="EMBL" id="BNCO01000034">
    <property type="protein sequence ID" value="GIL59195.1"/>
    <property type="molecule type" value="Genomic_DNA"/>
</dbReference>
<dbReference type="InterPro" id="IPR013083">
    <property type="entry name" value="Znf_RING/FYVE/PHD"/>
</dbReference>
<dbReference type="InterPro" id="IPR003613">
    <property type="entry name" value="Ubox_domain"/>
</dbReference>
<evidence type="ECO:0000313" key="6">
    <source>
        <dbReference type="EMBL" id="GIL59195.1"/>
    </source>
</evidence>
<reference evidence="6" key="1">
    <citation type="journal article" date="2021" name="Proc. Natl. Acad. Sci. U.S.A.">
        <title>Three genomes in the algal genus Volvox reveal the fate of a haploid sex-determining region after a transition to homothallism.</title>
        <authorList>
            <person name="Yamamoto K."/>
            <person name="Hamaji T."/>
            <person name="Kawai-Toyooka H."/>
            <person name="Matsuzaki R."/>
            <person name="Takahashi F."/>
            <person name="Nishimura Y."/>
            <person name="Kawachi M."/>
            <person name="Noguchi H."/>
            <person name="Minakuchi Y."/>
            <person name="Umen J.G."/>
            <person name="Toyoda A."/>
            <person name="Nozaki H."/>
        </authorList>
    </citation>
    <scope>NUCLEOTIDE SEQUENCE</scope>
    <source>
        <strain evidence="6">NIES-3780</strain>
    </source>
</reference>
<gene>
    <name evidence="6" type="ORF">Vafri_13884</name>
</gene>
<dbReference type="GO" id="GO:0004842">
    <property type="term" value="F:ubiquitin-protein transferase activity"/>
    <property type="evidence" value="ECO:0007669"/>
    <property type="project" value="InterPro"/>
</dbReference>
<comment type="caution">
    <text evidence="6">The sequence shown here is derived from an EMBL/GenBank/DDBJ whole genome shotgun (WGS) entry which is preliminary data.</text>
</comment>
<evidence type="ECO:0000256" key="2">
    <source>
        <dbReference type="ARBA" id="ARBA00023043"/>
    </source>
</evidence>
<dbReference type="InterPro" id="IPR002110">
    <property type="entry name" value="Ankyrin_rpt"/>
</dbReference>
<feature type="repeat" description="ANK" evidence="3">
    <location>
        <begin position="134"/>
        <end position="155"/>
    </location>
</feature>
<dbReference type="PROSITE" id="PS50088">
    <property type="entry name" value="ANK_REPEAT"/>
    <property type="match status" value="3"/>
</dbReference>
<name>A0A8J4BE46_9CHLO</name>
<dbReference type="PROSITE" id="PS51698">
    <property type="entry name" value="U_BOX"/>
    <property type="match status" value="1"/>
</dbReference>
<feature type="region of interest" description="Disordered" evidence="4">
    <location>
        <begin position="77"/>
        <end position="102"/>
    </location>
</feature>
<evidence type="ECO:0000256" key="3">
    <source>
        <dbReference type="PROSITE-ProRule" id="PRU00023"/>
    </source>
</evidence>
<accession>A0A8J4BE46</accession>
<keyword evidence="7" id="KW-1185">Reference proteome</keyword>
<dbReference type="Pfam" id="PF12796">
    <property type="entry name" value="Ank_2"/>
    <property type="match status" value="2"/>
</dbReference>
<dbReference type="PROSITE" id="PS50297">
    <property type="entry name" value="ANK_REP_REGION"/>
    <property type="match status" value="3"/>
</dbReference>
<keyword evidence="2 3" id="KW-0040">ANK repeat</keyword>
<dbReference type="PANTHER" id="PTHR24123">
    <property type="entry name" value="ANKYRIN REPEAT-CONTAINING"/>
    <property type="match status" value="1"/>
</dbReference>
<dbReference type="SMART" id="SM00248">
    <property type="entry name" value="ANK"/>
    <property type="match status" value="5"/>
</dbReference>
<dbReference type="GO" id="GO:0016567">
    <property type="term" value="P:protein ubiquitination"/>
    <property type="evidence" value="ECO:0007669"/>
    <property type="project" value="UniProtKB-UniPathway"/>
</dbReference>
<evidence type="ECO:0000259" key="5">
    <source>
        <dbReference type="PROSITE" id="PS51698"/>
    </source>
</evidence>
<dbReference type="SUPFAM" id="SSF48403">
    <property type="entry name" value="Ankyrin repeat"/>
    <property type="match status" value="1"/>
</dbReference>
<organism evidence="6 7">
    <name type="scientific">Volvox africanus</name>
    <dbReference type="NCBI Taxonomy" id="51714"/>
    <lineage>
        <taxon>Eukaryota</taxon>
        <taxon>Viridiplantae</taxon>
        <taxon>Chlorophyta</taxon>
        <taxon>core chlorophytes</taxon>
        <taxon>Chlorophyceae</taxon>
        <taxon>CS clade</taxon>
        <taxon>Chlamydomonadales</taxon>
        <taxon>Volvocaceae</taxon>
        <taxon>Volvox</taxon>
    </lineage>
</organism>
<sequence>MGQAASELQHVANQLQGMGPDEKKFIQAVFEGKVEEAKAALLENPNVIFARTKDWYNAWHLAARGGNMEMLEMLGKHGKKGSTTRKPIPGEPPPYSAKSKKGQTPLMLACEEGYTEAMLALLNHGADVLDIDSYGNTCMHYAAYRGHVKVMELLLAREDASGHGDKNKRYTDLRNEAGLMPLHFAVWAGKRDAAVTLVAAKCRLNATSHSDSLGLVTCNAGSTALHLAAMRGSLEMATFLMETWATMNTQPQRKKPVKDPRTLSDHYGFTPLQIAQNLLIASARREGAQAQAAAQALLLLLDPLTRVEAPQRDEAEFERTRAFLRDQSIRRRSSASMDAARGSLEATGGAAIGASSSAAAAAAVDPLAMTAPRPARLSYENGVSEGGGGGAASAAAGGGEGGLTRGSPDAATKGAGASPNQSLRDEVKARRRQAEEAEDAARRAEEDRAEAARAAEERAAAAEQAGLPPPKYVCPITLSVIDDPVTACDGVNYERNALEMWLELGNEEFPGSGVKITSREMTPNPDLKAEIAKWRAFKL</sequence>
<dbReference type="InterPro" id="IPR036770">
    <property type="entry name" value="Ankyrin_rpt-contain_sf"/>
</dbReference>